<feature type="domain" description="Transcriptional regulator HTH-type FeoC" evidence="1">
    <location>
        <begin position="1"/>
        <end position="62"/>
    </location>
</feature>
<dbReference type="EMBL" id="JAHLPM010000002">
    <property type="protein sequence ID" value="MBU5437189.1"/>
    <property type="molecule type" value="Genomic_DNA"/>
</dbReference>
<sequence>MLKDVLKEINESKVFSKTLISKNLNINEALVEDAINQLIRMGYIVEDTGSPTCQHKCSGCSTSSCSTTSLKTVSITDKGKKLLRNL</sequence>
<gene>
    <name evidence="2" type="ORF">KQI42_04160</name>
</gene>
<evidence type="ECO:0000313" key="3">
    <source>
        <dbReference type="Proteomes" id="UP000749471"/>
    </source>
</evidence>
<organism evidence="2 3">
    <name type="scientific">Tissierella simiarum</name>
    <dbReference type="NCBI Taxonomy" id="2841534"/>
    <lineage>
        <taxon>Bacteria</taxon>
        <taxon>Bacillati</taxon>
        <taxon>Bacillota</taxon>
        <taxon>Tissierellia</taxon>
        <taxon>Tissierellales</taxon>
        <taxon>Tissierellaceae</taxon>
        <taxon>Tissierella</taxon>
    </lineage>
</organism>
<reference evidence="2 3" key="1">
    <citation type="submission" date="2021-06" db="EMBL/GenBank/DDBJ databases">
        <authorList>
            <person name="Sun Q."/>
            <person name="Li D."/>
        </authorList>
    </citation>
    <scope>NUCLEOTIDE SEQUENCE [LARGE SCALE GENOMIC DNA]</scope>
    <source>
        <strain evidence="2 3">MSJ-40</strain>
    </source>
</reference>
<protein>
    <recommendedName>
        <fullName evidence="1">Transcriptional regulator HTH-type FeoC domain-containing protein</fullName>
    </recommendedName>
</protein>
<proteinExistence type="predicted"/>
<comment type="caution">
    <text evidence="2">The sequence shown here is derived from an EMBL/GenBank/DDBJ whole genome shotgun (WGS) entry which is preliminary data.</text>
</comment>
<evidence type="ECO:0000313" key="2">
    <source>
        <dbReference type="EMBL" id="MBU5437189.1"/>
    </source>
</evidence>
<name>A0ABS6E2R5_9FIRM</name>
<dbReference type="RefSeq" id="WP_216517026.1">
    <property type="nucleotide sequence ID" value="NZ_JAHLPM010000002.1"/>
</dbReference>
<dbReference type="InterPro" id="IPR015102">
    <property type="entry name" value="Tscrpt_reg_HTH_FeoC"/>
</dbReference>
<dbReference type="Pfam" id="PF09012">
    <property type="entry name" value="FeoC"/>
    <property type="match status" value="1"/>
</dbReference>
<accession>A0ABS6E2R5</accession>
<evidence type="ECO:0000259" key="1">
    <source>
        <dbReference type="Pfam" id="PF09012"/>
    </source>
</evidence>
<dbReference type="Proteomes" id="UP000749471">
    <property type="component" value="Unassembled WGS sequence"/>
</dbReference>
<keyword evidence="3" id="KW-1185">Reference proteome</keyword>